<dbReference type="Pfam" id="PF20434">
    <property type="entry name" value="BD-FAE"/>
    <property type="match status" value="1"/>
</dbReference>
<feature type="domain" description="BD-FAE-like" evidence="3">
    <location>
        <begin position="32"/>
        <end position="252"/>
    </location>
</feature>
<dbReference type="InterPro" id="IPR050300">
    <property type="entry name" value="GDXG_lipolytic_enzyme"/>
</dbReference>
<keyword evidence="1 4" id="KW-0378">Hydrolase</keyword>
<dbReference type="Gene3D" id="3.40.50.1820">
    <property type="entry name" value="alpha/beta hydrolase"/>
    <property type="match status" value="1"/>
</dbReference>
<dbReference type="InterPro" id="IPR049492">
    <property type="entry name" value="BD-FAE-like_dom"/>
</dbReference>
<evidence type="ECO:0000259" key="3">
    <source>
        <dbReference type="Pfam" id="PF20434"/>
    </source>
</evidence>
<dbReference type="SUPFAM" id="SSF53474">
    <property type="entry name" value="alpha/beta-Hydrolases"/>
    <property type="match status" value="1"/>
</dbReference>
<evidence type="ECO:0000256" key="1">
    <source>
        <dbReference type="ARBA" id="ARBA00022801"/>
    </source>
</evidence>
<reference evidence="4" key="1">
    <citation type="submission" date="2022-10" db="EMBL/GenBank/DDBJ databases">
        <title>Comparative genomic analysis of Cohnella hashimotonis sp. nov., isolated from the International Space Station.</title>
        <authorList>
            <person name="Simpson A."/>
            <person name="Venkateswaran K."/>
        </authorList>
    </citation>
    <scope>NUCLEOTIDE SEQUENCE</scope>
    <source>
        <strain evidence="4">DSM 28161</strain>
    </source>
</reference>
<dbReference type="RefSeq" id="WP_277529304.1">
    <property type="nucleotide sequence ID" value="NZ_JAPDIA010000002.1"/>
</dbReference>
<protein>
    <submittedName>
        <fullName evidence="4">Alpha/beta hydrolase</fullName>
    </submittedName>
</protein>
<accession>A0A9X4KPY5</accession>
<dbReference type="GO" id="GO:0016787">
    <property type="term" value="F:hydrolase activity"/>
    <property type="evidence" value="ECO:0007669"/>
    <property type="project" value="UniProtKB-KW"/>
</dbReference>
<name>A0A9X4KPY5_9BACL</name>
<evidence type="ECO:0000313" key="5">
    <source>
        <dbReference type="Proteomes" id="UP001153404"/>
    </source>
</evidence>
<dbReference type="AlphaFoldDB" id="A0A9X4KPY5"/>
<dbReference type="PANTHER" id="PTHR48081">
    <property type="entry name" value="AB HYDROLASE SUPERFAMILY PROTEIN C4A8.06C"/>
    <property type="match status" value="1"/>
</dbReference>
<dbReference type="Proteomes" id="UP001153404">
    <property type="component" value="Unassembled WGS sequence"/>
</dbReference>
<dbReference type="InterPro" id="IPR029058">
    <property type="entry name" value="AB_hydrolase_fold"/>
</dbReference>
<keyword evidence="5" id="KW-1185">Reference proteome</keyword>
<evidence type="ECO:0000256" key="2">
    <source>
        <dbReference type="SAM" id="MobiDB-lite"/>
    </source>
</evidence>
<organism evidence="4 5">
    <name type="scientific">Cohnella rhizosphaerae</name>
    <dbReference type="NCBI Taxonomy" id="1457232"/>
    <lineage>
        <taxon>Bacteria</taxon>
        <taxon>Bacillati</taxon>
        <taxon>Bacillota</taxon>
        <taxon>Bacilli</taxon>
        <taxon>Bacillales</taxon>
        <taxon>Paenibacillaceae</taxon>
        <taxon>Cohnella</taxon>
    </lineage>
</organism>
<sequence>MDVAKEWEILPEDKVEEVVCRERKGPGLRLLIVQPSGEAILRPCIVFIHGGGFAGGSPEMLLPQCRYFARLGYVCASVDYRRMMLDGETPVADSPMLGDQLEDCREAVRYMRGQARRWRIDPSKIALVGESAGGYLACGVAAGVGERRAGEDRLVSSVPDALIAYNPIVHLLGSWKSRIPQTVAPDAGRQDTAPSDASADNEVERWRRRHEEARLLSPLLRLTGEHPPALLMHGLMDTVVPPEHSAEYAERLRELGVRAELALLPASTHAFALFNYSASDEELRFALDTTVRFLNAVGIRPPAEASDRD</sequence>
<feature type="region of interest" description="Disordered" evidence="2">
    <location>
        <begin position="184"/>
        <end position="204"/>
    </location>
</feature>
<proteinExistence type="predicted"/>
<dbReference type="EMBL" id="JAPDIA010000002">
    <property type="protein sequence ID" value="MDG0808622.1"/>
    <property type="molecule type" value="Genomic_DNA"/>
</dbReference>
<evidence type="ECO:0000313" key="4">
    <source>
        <dbReference type="EMBL" id="MDG0808622.1"/>
    </source>
</evidence>
<comment type="caution">
    <text evidence="4">The sequence shown here is derived from an EMBL/GenBank/DDBJ whole genome shotgun (WGS) entry which is preliminary data.</text>
</comment>
<gene>
    <name evidence="4" type="ORF">OMP40_03875</name>
</gene>